<dbReference type="EMBL" id="BAAFGK010000001">
    <property type="protein sequence ID" value="GAB0055886.1"/>
    <property type="molecule type" value="Genomic_DNA"/>
</dbReference>
<reference evidence="7 8" key="1">
    <citation type="submission" date="2024-05" db="EMBL/GenBank/DDBJ databases">
        <authorList>
            <consortium name="Candidatus Magnetaquicoccaceae bacterium FCR-1 genome sequencing consortium"/>
            <person name="Shimoshige H."/>
            <person name="Shimamura S."/>
            <person name="Taoka A."/>
            <person name="Kobayashi H."/>
            <person name="Maekawa T."/>
        </authorList>
    </citation>
    <scope>NUCLEOTIDE SEQUENCE [LARGE SCALE GENOMIC DNA]</scope>
    <source>
        <strain evidence="7 8">FCR-1</strain>
    </source>
</reference>
<evidence type="ECO:0000256" key="1">
    <source>
        <dbReference type="ARBA" id="ARBA00010643"/>
    </source>
</evidence>
<evidence type="ECO:0000256" key="3">
    <source>
        <dbReference type="ARBA" id="ARBA00022723"/>
    </source>
</evidence>
<dbReference type="Gene3D" id="3.40.30.10">
    <property type="entry name" value="Glutaredoxin"/>
    <property type="match status" value="1"/>
</dbReference>
<keyword evidence="4" id="KW-0408">Iron</keyword>
<keyword evidence="3" id="KW-0479">Metal-binding</keyword>
<dbReference type="InterPro" id="IPR036249">
    <property type="entry name" value="Thioredoxin-like_sf"/>
</dbReference>
<gene>
    <name evidence="7" type="primary">nuoE</name>
    <name evidence="7" type="ORF">SIID45300_00185</name>
</gene>
<comment type="cofactor">
    <cofactor evidence="6">
        <name>[2Fe-2S] cluster</name>
        <dbReference type="ChEBI" id="CHEBI:190135"/>
    </cofactor>
</comment>
<dbReference type="PANTHER" id="PTHR10371">
    <property type="entry name" value="NADH DEHYDROGENASE UBIQUINONE FLAVOPROTEIN 2, MITOCHONDRIAL"/>
    <property type="match status" value="1"/>
</dbReference>
<keyword evidence="8" id="KW-1185">Reference proteome</keyword>
<keyword evidence="5" id="KW-0411">Iron-sulfur</keyword>
<dbReference type="NCBIfam" id="NF005722">
    <property type="entry name" value="PRK07539.1-2"/>
    <property type="match status" value="1"/>
</dbReference>
<dbReference type="Proteomes" id="UP001628193">
    <property type="component" value="Unassembled WGS sequence"/>
</dbReference>
<evidence type="ECO:0000313" key="8">
    <source>
        <dbReference type="Proteomes" id="UP001628193"/>
    </source>
</evidence>
<evidence type="ECO:0000256" key="4">
    <source>
        <dbReference type="ARBA" id="ARBA00023004"/>
    </source>
</evidence>
<protein>
    <submittedName>
        <fullName evidence="7">NADH-quinone oxidoreductase subunit E</fullName>
    </submittedName>
</protein>
<dbReference type="Gene3D" id="1.10.10.1590">
    <property type="entry name" value="NADH-quinone oxidoreductase subunit E"/>
    <property type="match status" value="1"/>
</dbReference>
<dbReference type="PANTHER" id="PTHR10371:SF3">
    <property type="entry name" value="NADH DEHYDROGENASE [UBIQUINONE] FLAVOPROTEIN 2, MITOCHONDRIAL"/>
    <property type="match status" value="1"/>
</dbReference>
<evidence type="ECO:0000256" key="5">
    <source>
        <dbReference type="ARBA" id="ARBA00023014"/>
    </source>
</evidence>
<evidence type="ECO:0000256" key="6">
    <source>
        <dbReference type="ARBA" id="ARBA00034078"/>
    </source>
</evidence>
<dbReference type="PROSITE" id="PS01099">
    <property type="entry name" value="COMPLEX1_24K"/>
    <property type="match status" value="1"/>
</dbReference>
<keyword evidence="2" id="KW-0001">2Fe-2S</keyword>
<dbReference type="PIRSF" id="PIRSF000216">
    <property type="entry name" value="NADH_DH_24kDa"/>
    <property type="match status" value="1"/>
</dbReference>
<comment type="similarity">
    <text evidence="1">Belongs to the complex I 24 kDa subunit family.</text>
</comment>
<evidence type="ECO:0000313" key="7">
    <source>
        <dbReference type="EMBL" id="GAB0055886.1"/>
    </source>
</evidence>
<sequence>MNERSPLSTGVTPRFSDESLKEIETIFKRYPADRRQSAVMPILHLAQREFGGWLSRESLDYVAGIVNMPPIRVYEVATFYTMYNLRPVGMYHVQACTNISCWLCGSDQVMDALRRKLKITPGHTTEDKRFTLAEVECLGACVNAPMMQINDDYYENLTADKVVEIIDRLP</sequence>
<evidence type="ECO:0000256" key="2">
    <source>
        <dbReference type="ARBA" id="ARBA00022714"/>
    </source>
</evidence>
<dbReference type="RefSeq" id="WP_420903599.1">
    <property type="nucleotide sequence ID" value="NZ_BAAFGK010000001.1"/>
</dbReference>
<reference evidence="7 8" key="2">
    <citation type="submission" date="2024-09" db="EMBL/GenBank/DDBJ databases">
        <title>Draft genome sequence of Candidatus Magnetaquicoccaceae bacterium FCR-1.</title>
        <authorList>
            <person name="Shimoshige H."/>
            <person name="Shimamura S."/>
            <person name="Taoka A."/>
            <person name="Kobayashi H."/>
            <person name="Maekawa T."/>
        </authorList>
    </citation>
    <scope>NUCLEOTIDE SEQUENCE [LARGE SCALE GENOMIC DNA]</scope>
    <source>
        <strain evidence="7 8">FCR-1</strain>
    </source>
</reference>
<dbReference type="InterPro" id="IPR041921">
    <property type="entry name" value="NuoE_N"/>
</dbReference>
<dbReference type="CDD" id="cd03064">
    <property type="entry name" value="TRX_Fd_NuoE"/>
    <property type="match status" value="1"/>
</dbReference>
<dbReference type="InterPro" id="IPR042128">
    <property type="entry name" value="NuoE_dom"/>
</dbReference>
<organism evidence="7 8">
    <name type="scientific">Candidatus Magnetaquiglobus chichijimensis</name>
    <dbReference type="NCBI Taxonomy" id="3141448"/>
    <lineage>
        <taxon>Bacteria</taxon>
        <taxon>Pseudomonadati</taxon>
        <taxon>Pseudomonadota</taxon>
        <taxon>Magnetococcia</taxon>
        <taxon>Magnetococcales</taxon>
        <taxon>Candidatus Magnetaquicoccaceae</taxon>
        <taxon>Candidatus Magnetaquiglobus</taxon>
    </lineage>
</organism>
<dbReference type="NCBIfam" id="TIGR01958">
    <property type="entry name" value="nuoE_fam"/>
    <property type="match status" value="1"/>
</dbReference>
<dbReference type="Pfam" id="PF01257">
    <property type="entry name" value="2Fe-2S_thioredx"/>
    <property type="match status" value="1"/>
</dbReference>
<dbReference type="InterPro" id="IPR002023">
    <property type="entry name" value="NuoE-like"/>
</dbReference>
<dbReference type="SUPFAM" id="SSF52833">
    <property type="entry name" value="Thioredoxin-like"/>
    <property type="match status" value="1"/>
</dbReference>
<proteinExistence type="inferred from homology"/>
<comment type="caution">
    <text evidence="7">The sequence shown here is derived from an EMBL/GenBank/DDBJ whole genome shotgun (WGS) entry which is preliminary data.</text>
</comment>
<accession>A0ABQ0C4T6</accession>
<name>A0ABQ0C4T6_9PROT</name>
<dbReference type="NCBIfam" id="NF005725">
    <property type="entry name" value="PRK07539.1-5"/>
    <property type="match status" value="1"/>
</dbReference>